<sequence>MSDFFTCLLSVGRCLFLSAWVVLLASDLRGEDQTLDILVVYTPALASYYGGEDGVEALVQSSLISSNEAFSNSGISLKLRLVGLQRVDYNEAAEEMEIDLDHLRKRDGVIDEVLDWREDTGADLVYLFRSDTYSIDHIGIAYQLSETSGSPSFGFGVVSGQNVLSGLVLQHEIGHNLGAAHDPDNTDGPGLYSYSYGHRFGSSDSPEYYRSVMAYSPGVEVNYFSGPDVTFDSFATGTEEADNARTLRQSAAVVVGYRGRLPLTPLAHAGPDQQVDDLDNDGEAQVLLDGSRSHSVDDIVSWEWTWDGGSAAGENALVELPVGNHEVLLTVTNQSGRSTIDAVSITVERFSAISRIFARKGRLFILRENGSLYAAGNNRDGALGIKSDDYSLSQFQRVPLDDVVEIVTSEYHTLFLLGSGAVYASGSNPNGAFGAGPDVPFGVLEKVFDGGIVSIATAFAHSLFVSEDGRVLASGSAWAGRFGMPSGDFHYTPIEIYPSGAVKAAAGNDFSAILKKDGSIWLAGEILRYAKPELLSNEFAKFHQLAADGFVDIAAGAGHLVALGADGSVWTTGSAGSGQLATGESEGEQYGFFKVLDTGAEVIEAGPFSTFVRLQDGSFVGAGDFLPTQFEPFTEDQHGFVTLFKRRAVELSAGADFGAALLKDGSVWGMGNNQFGQFGLGPDADAKLSFSKVSPTTNPLFENFAPTPVGRVSGFAIDFDGDGFASVRFDSSDSFDDWAIESYQWTWPDGSSDEPNPELLLPVGSVPISLTVTDDSGVSSSQDLTIEVKPASPVASVLALKNRILIVKEDGSLWGVGYNGYNAFGIDSDRTRLETFEPLFEEGVVQVAGGEHHTLVLLEDGSLWAGGSNTEGQLGLGDVRGPEPLQQIWPNGVVGIAAGAFHSLFVLGDGRAMAMGSNYDGQTGFAIGVGQIRTPGVLYPSGVVQGLASERASSVFLEDGSVYITDRWSAGGLRELVASGVDRLLSMGSEALFYRTTEGEVAVRSYDSGTIQVGDYYFGERSSPLDIFGTSLAQVSANGVDVVMVDEEGRSFGTNMKRSDNRALALREDEFDEHFSGQVVAVSCSSTHRVFMLEDGSVWAAETGLGRYEGYLSEFSDSAPLIKLVEGSSLRVNEPPVAEVRNSEPVYDVFKQGGVAVLLDGSLSGDDRAIKEWEWRWDGNVAYGRLSVNTFPLGDTEVVLRVTDYDGASDTEVFTVSVRDDQAVAALSGGVAILENGQAYSMRREETGIYGYPQTYLWSSPHVARLSVDGLVSIEESAERFIVVDDAGGAWVAGKNDRGELGLGFKQYSVSSPRRVFQSGVVDSAIGRESLYLVFEDGSLWSTEYRAEDAQSSNGGSSLKAWSRNRASGVVQVATYGNLVIYLEEDGSVWAYGYNSLGALGPYRHFEFISPEEPYQLISGGVEQVYASHGRILLVKKDGSLWGMGSGWGDALGGKEDYVDRFVPISAGPVRKAASRNKLVVWLLEDGSLWGMGAWFEQYDGIHQLRSRPIQASPLLFGDVQDFTFAGSQVIALRNDGKLYVAENGDYDQLLPREERVGPYWKPLNNKSEQKGPLPPVANAGDDVEIYISRESARVILDGSLSTDDWAISKWSWKVGDLVYNSKFAGPWLSAGSYVAELTVEDENGNVSTDTMNLNVVSGSEIQTSLQRYFSKAEIDAMEDPENLDYDGDSFSNQDELRLGTNPNDYDSRAKLTVSNKDREPLLFIRGAIKTWALSIEYSFDLKEWHELEAGRLSEVQHGLELPGEFSLPVFFRFGPLVD</sequence>
<evidence type="ECO:0000313" key="3">
    <source>
        <dbReference type="Proteomes" id="UP000617628"/>
    </source>
</evidence>
<dbReference type="PANTHER" id="PTHR45982:SF11">
    <property type="entry name" value="E3 UBIQUITIN-PROTEIN LIGASE HERC1 ISOFORM X1-RELATED"/>
    <property type="match status" value="1"/>
</dbReference>
<comment type="caution">
    <text evidence="2">The sequence shown here is derived from an EMBL/GenBank/DDBJ whole genome shotgun (WGS) entry which is preliminary data.</text>
</comment>
<evidence type="ECO:0000259" key="1">
    <source>
        <dbReference type="PROSITE" id="PS50215"/>
    </source>
</evidence>
<accession>A0A934VP59</accession>
<dbReference type="InterPro" id="IPR013783">
    <property type="entry name" value="Ig-like_fold"/>
</dbReference>
<dbReference type="GO" id="GO:0006508">
    <property type="term" value="P:proteolysis"/>
    <property type="evidence" value="ECO:0007669"/>
    <property type="project" value="InterPro"/>
</dbReference>
<gene>
    <name evidence="2" type="ORF">JIN87_27390</name>
</gene>
<dbReference type="PANTHER" id="PTHR45982">
    <property type="entry name" value="REGULATOR OF CHROMOSOME CONDENSATION"/>
    <property type="match status" value="1"/>
</dbReference>
<dbReference type="Gene3D" id="2.130.10.30">
    <property type="entry name" value="Regulator of chromosome condensation 1/beta-lactamase-inhibitor protein II"/>
    <property type="match status" value="5"/>
</dbReference>
<dbReference type="InterPro" id="IPR022409">
    <property type="entry name" value="PKD/Chitinase_dom"/>
</dbReference>
<dbReference type="CDD" id="cd00146">
    <property type="entry name" value="PKD"/>
    <property type="match status" value="2"/>
</dbReference>
<dbReference type="GO" id="GO:0004222">
    <property type="term" value="F:metalloendopeptidase activity"/>
    <property type="evidence" value="ECO:0007669"/>
    <property type="project" value="InterPro"/>
</dbReference>
<dbReference type="SUPFAM" id="SSF55486">
    <property type="entry name" value="Metalloproteases ('zincins'), catalytic domain"/>
    <property type="match status" value="1"/>
</dbReference>
<protein>
    <recommendedName>
        <fullName evidence="1">Peptidase M12B domain-containing protein</fullName>
    </recommendedName>
</protein>
<dbReference type="Gene3D" id="2.60.40.10">
    <property type="entry name" value="Immunoglobulins"/>
    <property type="match status" value="3"/>
</dbReference>
<dbReference type="Pfam" id="PF13688">
    <property type="entry name" value="Reprolysin_5"/>
    <property type="match status" value="1"/>
</dbReference>
<name>A0A934VP59_9BACT</name>
<dbReference type="PROSITE" id="PS00626">
    <property type="entry name" value="RCC1_2"/>
    <property type="match status" value="2"/>
</dbReference>
<feature type="domain" description="Peptidase M12B" evidence="1">
    <location>
        <begin position="33"/>
        <end position="185"/>
    </location>
</feature>
<dbReference type="InterPro" id="IPR009091">
    <property type="entry name" value="RCC1/BLIP-II"/>
</dbReference>
<dbReference type="SMART" id="SM00089">
    <property type="entry name" value="PKD"/>
    <property type="match status" value="4"/>
</dbReference>
<keyword evidence="3" id="KW-1185">Reference proteome</keyword>
<dbReference type="Proteomes" id="UP000617628">
    <property type="component" value="Unassembled WGS sequence"/>
</dbReference>
<dbReference type="InterPro" id="IPR024079">
    <property type="entry name" value="MetalloPept_cat_dom_sf"/>
</dbReference>
<dbReference type="InterPro" id="IPR000408">
    <property type="entry name" value="Reg_chr_condens"/>
</dbReference>
<dbReference type="InterPro" id="IPR001590">
    <property type="entry name" value="Peptidase_M12B"/>
</dbReference>
<dbReference type="RefSeq" id="WP_200359821.1">
    <property type="nucleotide sequence ID" value="NZ_JAENIL010000109.1"/>
</dbReference>
<dbReference type="PROSITE" id="PS50012">
    <property type="entry name" value="RCC1_3"/>
    <property type="match status" value="6"/>
</dbReference>
<dbReference type="InterPro" id="IPR051553">
    <property type="entry name" value="Ran_GTPase-activating"/>
</dbReference>
<dbReference type="Gene3D" id="3.40.390.10">
    <property type="entry name" value="Collagenase (Catalytic Domain)"/>
    <property type="match status" value="1"/>
</dbReference>
<dbReference type="SUPFAM" id="SSF49299">
    <property type="entry name" value="PKD domain"/>
    <property type="match status" value="2"/>
</dbReference>
<dbReference type="SUPFAM" id="SSF50985">
    <property type="entry name" value="RCC1/BLIP-II"/>
    <property type="match status" value="4"/>
</dbReference>
<evidence type="ECO:0000313" key="2">
    <source>
        <dbReference type="EMBL" id="MBK1880641.1"/>
    </source>
</evidence>
<proteinExistence type="predicted"/>
<organism evidence="2 3">
    <name type="scientific">Pelagicoccus mobilis</name>
    <dbReference type="NCBI Taxonomy" id="415221"/>
    <lineage>
        <taxon>Bacteria</taxon>
        <taxon>Pseudomonadati</taxon>
        <taxon>Verrucomicrobiota</taxon>
        <taxon>Opitutia</taxon>
        <taxon>Puniceicoccales</taxon>
        <taxon>Pelagicoccaceae</taxon>
        <taxon>Pelagicoccus</taxon>
    </lineage>
</organism>
<dbReference type="InterPro" id="IPR035986">
    <property type="entry name" value="PKD_dom_sf"/>
</dbReference>
<dbReference type="PROSITE" id="PS50215">
    <property type="entry name" value="ADAM_MEPRO"/>
    <property type="match status" value="1"/>
</dbReference>
<dbReference type="PRINTS" id="PR00633">
    <property type="entry name" value="RCCNDNSATION"/>
</dbReference>
<reference evidence="2" key="1">
    <citation type="submission" date="2021-01" db="EMBL/GenBank/DDBJ databases">
        <title>Modified the classification status of verrucomicrobia.</title>
        <authorList>
            <person name="Feng X."/>
        </authorList>
    </citation>
    <scope>NUCLEOTIDE SEQUENCE</scope>
    <source>
        <strain evidence="2">KCTC 13126</strain>
    </source>
</reference>
<dbReference type="EMBL" id="JAENIL010000109">
    <property type="protein sequence ID" value="MBK1880641.1"/>
    <property type="molecule type" value="Genomic_DNA"/>
</dbReference>
<dbReference type="Pfam" id="PF13540">
    <property type="entry name" value="RCC1_2"/>
    <property type="match status" value="3"/>
</dbReference>